<proteinExistence type="inferred from homology"/>
<dbReference type="HAMAP" id="MF_01632">
    <property type="entry name" value="UbiC"/>
    <property type="match status" value="1"/>
</dbReference>
<dbReference type="Gene3D" id="3.40.1410.10">
    <property type="entry name" value="Chorismate lyase-like"/>
    <property type="match status" value="1"/>
</dbReference>
<comment type="pathway">
    <text evidence="4">Cofactor biosynthesis; ubiquinone biosynthesis.</text>
</comment>
<comment type="caution">
    <text evidence="5">The sequence shown here is derived from an EMBL/GenBank/DDBJ whole genome shotgun (WGS) entry which is preliminary data.</text>
</comment>
<keyword evidence="2 4" id="KW-0831">Ubiquinone biosynthesis</keyword>
<comment type="catalytic activity">
    <reaction evidence="4">
        <text>chorismate = 4-hydroxybenzoate + pyruvate</text>
        <dbReference type="Rhea" id="RHEA:16505"/>
        <dbReference type="ChEBI" id="CHEBI:15361"/>
        <dbReference type="ChEBI" id="CHEBI:17879"/>
        <dbReference type="ChEBI" id="CHEBI:29748"/>
        <dbReference type="EC" id="4.1.3.40"/>
    </reaction>
</comment>
<dbReference type="GO" id="GO:0042866">
    <property type="term" value="P:pyruvate biosynthetic process"/>
    <property type="evidence" value="ECO:0007669"/>
    <property type="project" value="UniProtKB-UniRule"/>
</dbReference>
<dbReference type="Pfam" id="PF04345">
    <property type="entry name" value="Chor_lyase"/>
    <property type="match status" value="1"/>
</dbReference>
<evidence type="ECO:0000256" key="3">
    <source>
        <dbReference type="ARBA" id="ARBA00023239"/>
    </source>
</evidence>
<dbReference type="EMBL" id="PYGI01000010">
    <property type="protein sequence ID" value="PSL13889.1"/>
    <property type="molecule type" value="Genomic_DNA"/>
</dbReference>
<feature type="binding site" evidence="4">
    <location>
        <position position="173"/>
    </location>
    <ligand>
        <name>substrate</name>
    </ligand>
</feature>
<dbReference type="SUPFAM" id="SSF64288">
    <property type="entry name" value="Chorismate lyase-like"/>
    <property type="match status" value="1"/>
</dbReference>
<dbReference type="GO" id="GO:0006744">
    <property type="term" value="P:ubiquinone biosynthetic process"/>
    <property type="evidence" value="ECO:0007669"/>
    <property type="project" value="UniProtKB-UniRule"/>
</dbReference>
<dbReference type="PANTHER" id="PTHR38683:SF1">
    <property type="entry name" value="CHORISMATE PYRUVATE-LYASE"/>
    <property type="match status" value="1"/>
</dbReference>
<comment type="caution">
    <text evidence="4">Lacks conserved residue(s) required for the propagation of feature annotation.</text>
</comment>
<dbReference type="RefSeq" id="WP_245912645.1">
    <property type="nucleotide sequence ID" value="NZ_PYGI01000010.1"/>
</dbReference>
<dbReference type="InterPro" id="IPR028978">
    <property type="entry name" value="Chorismate_lyase_/UTRA_dom_sf"/>
</dbReference>
<reference evidence="5 6" key="1">
    <citation type="submission" date="2018-03" db="EMBL/GenBank/DDBJ databases">
        <title>Genomic Encyclopedia of Archaeal and Bacterial Type Strains, Phase II (KMG-II): from individual species to whole genera.</title>
        <authorList>
            <person name="Goeker M."/>
        </authorList>
    </citation>
    <scope>NUCLEOTIDE SEQUENCE [LARGE SCALE GENOMIC DNA]</scope>
    <source>
        <strain evidence="5 6">DSM 17586</strain>
    </source>
</reference>
<dbReference type="GO" id="GO:0005829">
    <property type="term" value="C:cytosol"/>
    <property type="evidence" value="ECO:0007669"/>
    <property type="project" value="TreeGrafter"/>
</dbReference>
<feature type="binding site" evidence="4">
    <location>
        <position position="127"/>
    </location>
    <ligand>
        <name>substrate</name>
    </ligand>
</feature>
<evidence type="ECO:0000256" key="2">
    <source>
        <dbReference type="ARBA" id="ARBA00022688"/>
    </source>
</evidence>
<keyword evidence="1 4" id="KW-0963">Cytoplasm</keyword>
<dbReference type="EC" id="4.1.3.40" evidence="4"/>
<dbReference type="AlphaFoldDB" id="A0A2P8EWN8"/>
<dbReference type="UniPathway" id="UPA00232"/>
<keyword evidence="6" id="KW-1185">Reference proteome</keyword>
<sequence>MMEQVPVSARNALLNPRTPPRWMPADSALRAPRHWRPWLQDNGSLTRRLTRAAQGQFGVRVLSQRWAMPTADEARALGMPRRQVALIREVELLGHEGTAWVYARSVLPATTLTGRERRLKLLGNRSLGSLMFSDPSLQRSPLQACCLSAAAGKPYWARRSVFRLHGKPLLVCEVFLPAMEHVQYPL</sequence>
<comment type="function">
    <text evidence="4">Removes the pyruvyl group from chorismate, with concomitant aromatization of the ring, to provide 4-hydroxybenzoate (4HB) for the ubiquinone pathway.</text>
</comment>
<dbReference type="InterPro" id="IPR007440">
    <property type="entry name" value="Chorismate--pyruvate_lyase"/>
</dbReference>
<keyword evidence="4" id="KW-0670">Pyruvate</keyword>
<evidence type="ECO:0000256" key="1">
    <source>
        <dbReference type="ARBA" id="ARBA00022490"/>
    </source>
</evidence>
<evidence type="ECO:0000256" key="4">
    <source>
        <dbReference type="HAMAP-Rule" id="MF_01632"/>
    </source>
</evidence>
<feature type="binding site" evidence="4">
    <location>
        <position position="88"/>
    </location>
    <ligand>
        <name>substrate</name>
    </ligand>
</feature>
<dbReference type="PANTHER" id="PTHR38683">
    <property type="entry name" value="CHORISMATE PYRUVATE-LYASE"/>
    <property type="match status" value="1"/>
</dbReference>
<protein>
    <recommendedName>
        <fullName evidence="4">Probable chorismate pyruvate-lyase</fullName>
        <shortName evidence="4">CL</shortName>
        <shortName evidence="4">CPL</shortName>
        <ecNumber evidence="4">4.1.3.40</ecNumber>
    </recommendedName>
</protein>
<organism evidence="5 6">
    <name type="scientific">Marinobacterium halophilum</name>
    <dbReference type="NCBI Taxonomy" id="267374"/>
    <lineage>
        <taxon>Bacteria</taxon>
        <taxon>Pseudomonadati</taxon>
        <taxon>Pseudomonadota</taxon>
        <taxon>Gammaproteobacteria</taxon>
        <taxon>Oceanospirillales</taxon>
        <taxon>Oceanospirillaceae</taxon>
        <taxon>Marinobacterium</taxon>
    </lineage>
</organism>
<accession>A0A2P8EWN8</accession>
<name>A0A2P8EWN8_9GAMM</name>
<dbReference type="Proteomes" id="UP000242133">
    <property type="component" value="Unassembled WGS sequence"/>
</dbReference>
<gene>
    <name evidence="4" type="primary">ubiC</name>
    <name evidence="5" type="ORF">CLV44_11070</name>
</gene>
<keyword evidence="3 4" id="KW-0456">Lyase</keyword>
<dbReference type="GO" id="GO:0008813">
    <property type="term" value="F:chorismate lyase activity"/>
    <property type="evidence" value="ECO:0007669"/>
    <property type="project" value="UniProtKB-UniRule"/>
</dbReference>
<comment type="subcellular location">
    <subcellularLocation>
        <location evidence="4">Cytoplasm</location>
    </subcellularLocation>
</comment>
<evidence type="ECO:0000313" key="6">
    <source>
        <dbReference type="Proteomes" id="UP000242133"/>
    </source>
</evidence>
<comment type="similarity">
    <text evidence="4">Belongs to the UbiC family.</text>
</comment>
<evidence type="ECO:0000313" key="5">
    <source>
        <dbReference type="EMBL" id="PSL13889.1"/>
    </source>
</evidence>